<evidence type="ECO:0000259" key="1">
    <source>
        <dbReference type="Pfam" id="PF14737"/>
    </source>
</evidence>
<organism evidence="2 3">
    <name type="scientific">Botrytis porri</name>
    <dbReference type="NCBI Taxonomy" id="87229"/>
    <lineage>
        <taxon>Eukaryota</taxon>
        <taxon>Fungi</taxon>
        <taxon>Dikarya</taxon>
        <taxon>Ascomycota</taxon>
        <taxon>Pezizomycotina</taxon>
        <taxon>Leotiomycetes</taxon>
        <taxon>Helotiales</taxon>
        <taxon>Sclerotiniaceae</taxon>
        <taxon>Botrytis</taxon>
    </lineage>
</organism>
<dbReference type="EMBL" id="PQXO01000018">
    <property type="protein sequence ID" value="TGO91818.1"/>
    <property type="molecule type" value="Genomic_DNA"/>
</dbReference>
<protein>
    <recommendedName>
        <fullName evidence="1">DUF4470 domain-containing protein</fullName>
    </recommendedName>
</protein>
<name>A0A4Z1L4W9_9HELO</name>
<keyword evidence="3" id="KW-1185">Reference proteome</keyword>
<dbReference type="SMART" id="SM00028">
    <property type="entry name" value="TPR"/>
    <property type="match status" value="2"/>
</dbReference>
<dbReference type="Gene3D" id="1.25.40.10">
    <property type="entry name" value="Tetratricopeptide repeat domain"/>
    <property type="match status" value="1"/>
</dbReference>
<comment type="caution">
    <text evidence="2">The sequence shown here is derived from an EMBL/GenBank/DDBJ whole genome shotgun (WGS) entry which is preliminary data.</text>
</comment>
<reference evidence="2 3" key="1">
    <citation type="submission" date="2017-12" db="EMBL/GenBank/DDBJ databases">
        <title>Comparative genomics of Botrytis spp.</title>
        <authorList>
            <person name="Valero-Jimenez C.A."/>
            <person name="Tapia P."/>
            <person name="Veloso J."/>
            <person name="Silva-Moreno E."/>
            <person name="Staats M."/>
            <person name="Valdes J.H."/>
            <person name="Van Kan J.A.L."/>
        </authorList>
    </citation>
    <scope>NUCLEOTIDE SEQUENCE [LARGE SCALE GENOMIC DNA]</scope>
    <source>
        <strain evidence="2 3">MUCL3349</strain>
    </source>
</reference>
<dbReference type="Pfam" id="PF14737">
    <property type="entry name" value="DUF4470"/>
    <property type="match status" value="1"/>
</dbReference>
<dbReference type="InterPro" id="IPR011990">
    <property type="entry name" value="TPR-like_helical_dom_sf"/>
</dbReference>
<feature type="domain" description="DUF4470" evidence="1">
    <location>
        <begin position="154"/>
        <end position="245"/>
    </location>
</feature>
<sequence length="251" mass="28836">MSMAYQEDVSTIAEVEKLNSEANVLYKSGKFLEAMTKYQEAMAADKTSGPCTFKFFRNMTAVYFELGRYTQCLEKTKQVVELIQNMMPEDKAIFVKLAQRMERSIEHIPKASDEQKLRSRLKISVSLPRYRASLVTTTEYFTVGHDIPEGIFHDLIQKPRRDEKDRTLSFFFGGIGDARNLYATMIDLHAPEKKGIAPRRKYHFIANDINKCALTRDLIIWKLLDDLSTLSQDSDEGMMALATIFSSMKRT</sequence>
<gene>
    <name evidence="2" type="ORF">BPOR_0018g00340</name>
</gene>
<dbReference type="InterPro" id="IPR019734">
    <property type="entry name" value="TPR_rpt"/>
</dbReference>
<dbReference type="AlphaFoldDB" id="A0A4Z1L4W9"/>
<evidence type="ECO:0000313" key="3">
    <source>
        <dbReference type="Proteomes" id="UP000297280"/>
    </source>
</evidence>
<evidence type="ECO:0000313" key="2">
    <source>
        <dbReference type="EMBL" id="TGO91818.1"/>
    </source>
</evidence>
<dbReference type="InterPro" id="IPR027974">
    <property type="entry name" value="DUF4470"/>
</dbReference>
<proteinExistence type="predicted"/>
<dbReference type="STRING" id="87229.A0A4Z1L4W9"/>
<dbReference type="SUPFAM" id="SSF48452">
    <property type="entry name" value="TPR-like"/>
    <property type="match status" value="1"/>
</dbReference>
<dbReference type="Proteomes" id="UP000297280">
    <property type="component" value="Unassembled WGS sequence"/>
</dbReference>
<accession>A0A4Z1L4W9</accession>